<protein>
    <submittedName>
        <fullName evidence="1">Transposon-encoded protein TnpV</fullName>
    </submittedName>
</protein>
<keyword evidence="2" id="KW-1185">Reference proteome</keyword>
<accession>A0A318KZ27</accession>
<organism evidence="1 2">
    <name type="scientific">Dielma fastidiosa</name>
    <dbReference type="NCBI Taxonomy" id="1034346"/>
    <lineage>
        <taxon>Bacteria</taxon>
        <taxon>Bacillati</taxon>
        <taxon>Bacillota</taxon>
        <taxon>Erysipelotrichia</taxon>
        <taxon>Erysipelotrichales</taxon>
        <taxon>Erysipelotrichaceae</taxon>
        <taxon>Dielma</taxon>
    </lineage>
</organism>
<name>A0A318KZ27_9FIRM</name>
<sequence length="125" mass="15021">MANRFYDEKNGLWYEKQGDYYLPCLELPNEETEPIGIWGQWHKRYLKQNHRVLYMNLLTNGKLNSYLADIDERAEELFSRQVKQMAEQEGVTEQLKLENQMKWVARMNNIRSRATEIVNTDLIYT</sequence>
<evidence type="ECO:0000313" key="1">
    <source>
        <dbReference type="EMBL" id="PXX80985.1"/>
    </source>
</evidence>
<gene>
    <name evidence="1" type="ORF">DES51_102103</name>
</gene>
<dbReference type="Pfam" id="PF14198">
    <property type="entry name" value="TnpV"/>
    <property type="match status" value="1"/>
</dbReference>
<reference evidence="1 2" key="1">
    <citation type="submission" date="2018-05" db="EMBL/GenBank/DDBJ databases">
        <title>Genomic Encyclopedia of Type Strains, Phase IV (KMG-IV): sequencing the most valuable type-strain genomes for metagenomic binning, comparative biology and taxonomic classification.</title>
        <authorList>
            <person name="Goeker M."/>
        </authorList>
    </citation>
    <scope>NUCLEOTIDE SEQUENCE [LARGE SCALE GENOMIC DNA]</scope>
    <source>
        <strain evidence="1 2">JC118</strain>
    </source>
</reference>
<dbReference type="AlphaFoldDB" id="A0A318KZ27"/>
<dbReference type="STRING" id="1034346.GCA_000313565_02460"/>
<dbReference type="RefSeq" id="WP_022938745.1">
    <property type="nucleotide sequence ID" value="NZ_CABKRQ010000006.1"/>
</dbReference>
<comment type="caution">
    <text evidence="1">The sequence shown here is derived from an EMBL/GenBank/DDBJ whole genome shotgun (WGS) entry which is preliminary data.</text>
</comment>
<dbReference type="EMBL" id="QJKH01000002">
    <property type="protein sequence ID" value="PXX80985.1"/>
    <property type="molecule type" value="Genomic_DNA"/>
</dbReference>
<dbReference type="Proteomes" id="UP000247612">
    <property type="component" value="Unassembled WGS sequence"/>
</dbReference>
<dbReference type="InterPro" id="IPR026989">
    <property type="entry name" value="TnpV"/>
</dbReference>
<evidence type="ECO:0000313" key="2">
    <source>
        <dbReference type="Proteomes" id="UP000247612"/>
    </source>
</evidence>
<proteinExistence type="predicted"/>